<organism evidence="2">
    <name type="scientific">Entomoneis paludosa</name>
    <dbReference type="NCBI Taxonomy" id="265537"/>
    <lineage>
        <taxon>Eukaryota</taxon>
        <taxon>Sar</taxon>
        <taxon>Stramenopiles</taxon>
        <taxon>Ochrophyta</taxon>
        <taxon>Bacillariophyta</taxon>
        <taxon>Bacillariophyceae</taxon>
        <taxon>Bacillariophycidae</taxon>
        <taxon>Entomoneidaceae</taxon>
        <taxon>Entomoneis</taxon>
    </lineage>
</organism>
<dbReference type="Gene3D" id="3.40.50.150">
    <property type="entry name" value="Vaccinia Virus protein VP39"/>
    <property type="match status" value="1"/>
</dbReference>
<protein>
    <recommendedName>
        <fullName evidence="1">DOT1 domain-containing protein</fullName>
    </recommendedName>
</protein>
<dbReference type="InterPro" id="IPR025789">
    <property type="entry name" value="DOT1_dom"/>
</dbReference>
<dbReference type="Pfam" id="PF08123">
    <property type="entry name" value="DOT1"/>
    <property type="match status" value="1"/>
</dbReference>
<name>A0A7S2VAR4_9STRA</name>
<dbReference type="InterPro" id="IPR029063">
    <property type="entry name" value="SAM-dependent_MTases_sf"/>
</dbReference>
<accession>A0A7S2VAR4</accession>
<proteinExistence type="predicted"/>
<feature type="domain" description="DOT1" evidence="1">
    <location>
        <begin position="2"/>
        <end position="63"/>
    </location>
</feature>
<gene>
    <name evidence="2" type="ORF">APAL1065_LOCUS2986</name>
</gene>
<reference evidence="2" key="1">
    <citation type="submission" date="2021-01" db="EMBL/GenBank/DDBJ databases">
        <authorList>
            <person name="Corre E."/>
            <person name="Pelletier E."/>
            <person name="Niang G."/>
            <person name="Scheremetjew M."/>
            <person name="Finn R."/>
            <person name="Kale V."/>
            <person name="Holt S."/>
            <person name="Cochrane G."/>
            <person name="Meng A."/>
            <person name="Brown T."/>
            <person name="Cohen L."/>
        </authorList>
    </citation>
    <scope>NUCLEOTIDE SEQUENCE</scope>
    <source>
        <strain evidence="2">CCMP125</strain>
    </source>
</reference>
<evidence type="ECO:0000259" key="1">
    <source>
        <dbReference type="Pfam" id="PF08123"/>
    </source>
</evidence>
<evidence type="ECO:0000313" key="2">
    <source>
        <dbReference type="EMBL" id="CAD9945804.1"/>
    </source>
</evidence>
<sequence>MVTILDAVGVQKRDEFLDIGSGHGMLVLAAALLYPHLQASRGVEIVPHLQEQALIYQQQLEEHHHQIKSGSDSSIGTVSSNLADIDLLLGNIYDPDPQLTSILKRTTIAVCFATTWSRLF</sequence>
<dbReference type="GO" id="GO:0031151">
    <property type="term" value="F:histone H3K79 methyltransferase activity"/>
    <property type="evidence" value="ECO:0007669"/>
    <property type="project" value="InterPro"/>
</dbReference>
<dbReference type="SUPFAM" id="SSF53335">
    <property type="entry name" value="S-adenosyl-L-methionine-dependent methyltransferases"/>
    <property type="match status" value="1"/>
</dbReference>
<dbReference type="AlphaFoldDB" id="A0A7S2VAR4"/>
<dbReference type="EMBL" id="HBHT01004454">
    <property type="protein sequence ID" value="CAD9945804.1"/>
    <property type="molecule type" value="Transcribed_RNA"/>
</dbReference>